<evidence type="ECO:0000256" key="7">
    <source>
        <dbReference type="HAMAP-Rule" id="MF_00258"/>
    </source>
</evidence>
<dbReference type="HAMAP" id="MF_00258">
    <property type="entry name" value="Glu_racemase"/>
    <property type="match status" value="1"/>
</dbReference>
<dbReference type="GO" id="GO:0009252">
    <property type="term" value="P:peptidoglycan biosynthetic process"/>
    <property type="evidence" value="ECO:0007669"/>
    <property type="project" value="UniProtKB-UniRule"/>
</dbReference>
<dbReference type="Pfam" id="PF01177">
    <property type="entry name" value="Asp_Glu_race"/>
    <property type="match status" value="1"/>
</dbReference>
<keyword evidence="4 7" id="KW-0573">Peptidoglycan synthesis</keyword>
<comment type="catalytic activity">
    <reaction evidence="1 7">
        <text>L-glutamate = D-glutamate</text>
        <dbReference type="Rhea" id="RHEA:12813"/>
        <dbReference type="ChEBI" id="CHEBI:29985"/>
        <dbReference type="ChEBI" id="CHEBI:29986"/>
        <dbReference type="EC" id="5.1.1.3"/>
    </reaction>
</comment>
<evidence type="ECO:0000256" key="2">
    <source>
        <dbReference type="ARBA" id="ARBA00013090"/>
    </source>
</evidence>
<dbReference type="RefSeq" id="WP_104763703.1">
    <property type="nucleotide sequence ID" value="NZ_FZPM01000030.1"/>
</dbReference>
<protein>
    <recommendedName>
        <fullName evidence="2 7">Glutamate racemase</fullName>
        <ecNumber evidence="2 7">5.1.1.3</ecNumber>
    </recommendedName>
</protein>
<comment type="pathway">
    <text evidence="7">Cell wall biogenesis; peptidoglycan biosynthesis.</text>
</comment>
<gene>
    <name evidence="7" type="primary">murI</name>
    <name evidence="8" type="ORF">CQA66_00165</name>
</gene>
<dbReference type="InterPro" id="IPR033134">
    <property type="entry name" value="Asp/Glu_racemase_AS_2"/>
</dbReference>
<dbReference type="PANTHER" id="PTHR21198">
    <property type="entry name" value="GLUTAMATE RACEMASE"/>
    <property type="match status" value="1"/>
</dbReference>
<dbReference type="SUPFAM" id="SSF53681">
    <property type="entry name" value="Aspartate/glutamate racemase"/>
    <property type="match status" value="2"/>
</dbReference>
<name>A0A3D8J965_9HELI</name>
<dbReference type="PROSITE" id="PS00924">
    <property type="entry name" value="ASP_GLU_RACEMASE_2"/>
    <property type="match status" value="1"/>
</dbReference>
<dbReference type="GO" id="GO:0008881">
    <property type="term" value="F:glutamate racemase activity"/>
    <property type="evidence" value="ECO:0007669"/>
    <property type="project" value="UniProtKB-UniRule"/>
</dbReference>
<comment type="caution">
    <text evidence="8">The sequence shown here is derived from an EMBL/GenBank/DDBJ whole genome shotgun (WGS) entry which is preliminary data.</text>
</comment>
<evidence type="ECO:0000256" key="1">
    <source>
        <dbReference type="ARBA" id="ARBA00001602"/>
    </source>
</evidence>
<keyword evidence="9" id="KW-1185">Reference proteome</keyword>
<comment type="function">
    <text evidence="7">Provides the (R)-glutamate required for cell wall biosynthesis.</text>
</comment>
<dbReference type="EC" id="5.1.1.3" evidence="2 7"/>
<dbReference type="GO" id="GO:0008360">
    <property type="term" value="P:regulation of cell shape"/>
    <property type="evidence" value="ECO:0007669"/>
    <property type="project" value="UniProtKB-KW"/>
</dbReference>
<keyword evidence="6 7" id="KW-0961">Cell wall biogenesis/degradation</keyword>
<organism evidence="8 9">
    <name type="scientific">Helicobacter aurati</name>
    <dbReference type="NCBI Taxonomy" id="137778"/>
    <lineage>
        <taxon>Bacteria</taxon>
        <taxon>Pseudomonadati</taxon>
        <taxon>Campylobacterota</taxon>
        <taxon>Epsilonproteobacteria</taxon>
        <taxon>Campylobacterales</taxon>
        <taxon>Helicobacteraceae</taxon>
        <taxon>Helicobacter</taxon>
    </lineage>
</organism>
<sequence>MQTIKKIGIFDSGAGGLTVLKSLIEEIGFEHIIYYGDTARVPYGNKDTQTIIKFSLEALKFFEHFAIDLLIVACNTASAHALTAMQQQAQIPIIGVIESGINALLQKKIPKDSNILVLATQATIASGNYEKHLRQIGYNNVISIATNLFVSLVEEHIFEGEIIESTFRHYFHPSLNPQAVILGCTHFPLLLQPLRKHFGPSTLFVHSGEAIARFLQQEFHITRNNRNFIEFFASDNVAKLKATAKEWLRDGSYQS</sequence>
<dbReference type="GO" id="GO:0071555">
    <property type="term" value="P:cell wall organization"/>
    <property type="evidence" value="ECO:0007669"/>
    <property type="project" value="UniProtKB-KW"/>
</dbReference>
<dbReference type="InterPro" id="IPR015942">
    <property type="entry name" value="Asp/Glu/hydantoin_racemase"/>
</dbReference>
<feature type="binding site" evidence="7">
    <location>
        <begin position="43"/>
        <end position="44"/>
    </location>
    <ligand>
        <name>substrate</name>
    </ligand>
</feature>
<evidence type="ECO:0000313" key="8">
    <source>
        <dbReference type="EMBL" id="RDU73646.1"/>
    </source>
</evidence>
<feature type="binding site" evidence="7">
    <location>
        <begin position="75"/>
        <end position="76"/>
    </location>
    <ligand>
        <name>substrate</name>
    </ligand>
</feature>
<feature type="binding site" evidence="7">
    <location>
        <begin position="11"/>
        <end position="12"/>
    </location>
    <ligand>
        <name>substrate</name>
    </ligand>
</feature>
<dbReference type="InterPro" id="IPR001920">
    <property type="entry name" value="Asp/Glu_race"/>
</dbReference>
<dbReference type="PANTHER" id="PTHR21198:SF2">
    <property type="entry name" value="GLUTAMATE RACEMASE"/>
    <property type="match status" value="1"/>
</dbReference>
<feature type="binding site" evidence="7">
    <location>
        <begin position="185"/>
        <end position="186"/>
    </location>
    <ligand>
        <name>substrate</name>
    </ligand>
</feature>
<reference evidence="8 9" key="1">
    <citation type="submission" date="2018-04" db="EMBL/GenBank/DDBJ databases">
        <title>Novel Campyloabacter and Helicobacter Species and Strains.</title>
        <authorList>
            <person name="Mannion A.J."/>
            <person name="Shen Z."/>
            <person name="Fox J.G."/>
        </authorList>
    </citation>
    <scope>NUCLEOTIDE SEQUENCE [LARGE SCALE GENOMIC DNA]</scope>
    <source>
        <strain evidence="8 9">MIT 97-5075</strain>
    </source>
</reference>
<keyword evidence="5 7" id="KW-0413">Isomerase</keyword>
<dbReference type="InterPro" id="IPR004391">
    <property type="entry name" value="Glu_race"/>
</dbReference>
<evidence type="ECO:0000256" key="3">
    <source>
        <dbReference type="ARBA" id="ARBA00022960"/>
    </source>
</evidence>
<evidence type="ECO:0000256" key="6">
    <source>
        <dbReference type="ARBA" id="ARBA00023316"/>
    </source>
</evidence>
<dbReference type="PROSITE" id="PS00923">
    <property type="entry name" value="ASP_GLU_RACEMASE_1"/>
    <property type="match status" value="1"/>
</dbReference>
<evidence type="ECO:0000256" key="4">
    <source>
        <dbReference type="ARBA" id="ARBA00022984"/>
    </source>
</evidence>
<evidence type="ECO:0000256" key="5">
    <source>
        <dbReference type="ARBA" id="ARBA00023235"/>
    </source>
</evidence>
<dbReference type="EMBL" id="NXLW01000001">
    <property type="protein sequence ID" value="RDU73646.1"/>
    <property type="molecule type" value="Genomic_DNA"/>
</dbReference>
<keyword evidence="3 7" id="KW-0133">Cell shape</keyword>
<evidence type="ECO:0000313" key="9">
    <source>
        <dbReference type="Proteomes" id="UP000256424"/>
    </source>
</evidence>
<feature type="active site" description="Proton donor/acceptor" evidence="7">
    <location>
        <position position="74"/>
    </location>
</feature>
<comment type="similarity">
    <text evidence="7">Belongs to the aspartate/glutamate racemases family.</text>
</comment>
<dbReference type="InterPro" id="IPR018187">
    <property type="entry name" value="Asp/Glu_racemase_AS_1"/>
</dbReference>
<accession>A0A3D8J965</accession>
<proteinExistence type="inferred from homology"/>
<dbReference type="UniPathway" id="UPA00219"/>
<dbReference type="AlphaFoldDB" id="A0A3D8J965"/>
<dbReference type="Proteomes" id="UP000256424">
    <property type="component" value="Unassembled WGS sequence"/>
</dbReference>
<dbReference type="Gene3D" id="3.40.50.1860">
    <property type="match status" value="2"/>
</dbReference>
<dbReference type="OrthoDB" id="9801055at2"/>
<dbReference type="NCBIfam" id="TIGR00067">
    <property type="entry name" value="glut_race"/>
    <property type="match status" value="1"/>
</dbReference>
<feature type="active site" description="Proton donor/acceptor" evidence="7">
    <location>
        <position position="184"/>
    </location>
</feature>